<dbReference type="SUPFAM" id="SSF54001">
    <property type="entry name" value="Cysteine proteinases"/>
    <property type="match status" value="1"/>
</dbReference>
<dbReference type="AlphaFoldDB" id="A0A0F9JIU4"/>
<sequence length="217" mass="24266">MNGAIDFNTRELRLGRVTGRHIITLAEFYQERNQLKVDGKIGKKTRTSLEETHLDPTVELNLLEPSIGMQALGVAIRELGNGEQGRNNAGRDVIRYRDGADTDGAWCASFVSYCFSRAARQLRKEFTLRSAGARKLYKNIGRAGKFIGKDPRKALPGDVICWKRGKTWGGHIGQVERFSDGIIWSVEANVGIFPARVRRMQHDVAHETNLIGFARLG</sequence>
<feature type="domain" description="Peptidase C51" evidence="1">
    <location>
        <begin position="102"/>
        <end position="189"/>
    </location>
</feature>
<dbReference type="InterPro" id="IPR038765">
    <property type="entry name" value="Papain-like_cys_pep_sf"/>
</dbReference>
<dbReference type="EMBL" id="LAZR01009977">
    <property type="protein sequence ID" value="KKM69513.1"/>
    <property type="molecule type" value="Genomic_DNA"/>
</dbReference>
<comment type="caution">
    <text evidence="2">The sequence shown here is derived from an EMBL/GenBank/DDBJ whole genome shotgun (WGS) entry which is preliminary data.</text>
</comment>
<accession>A0A0F9JIU4</accession>
<reference evidence="2" key="1">
    <citation type="journal article" date="2015" name="Nature">
        <title>Complex archaea that bridge the gap between prokaryotes and eukaryotes.</title>
        <authorList>
            <person name="Spang A."/>
            <person name="Saw J.H."/>
            <person name="Jorgensen S.L."/>
            <person name="Zaremba-Niedzwiedzka K."/>
            <person name="Martijn J."/>
            <person name="Lind A.E."/>
            <person name="van Eijk R."/>
            <person name="Schleper C."/>
            <person name="Guy L."/>
            <person name="Ettema T.J."/>
        </authorList>
    </citation>
    <scope>NUCLEOTIDE SEQUENCE</scope>
</reference>
<name>A0A0F9JIU4_9ZZZZ</name>
<proteinExistence type="predicted"/>
<dbReference type="InterPro" id="IPR007921">
    <property type="entry name" value="CHAP_dom"/>
</dbReference>
<evidence type="ECO:0000259" key="1">
    <source>
        <dbReference type="Pfam" id="PF05257"/>
    </source>
</evidence>
<dbReference type="Pfam" id="PF05257">
    <property type="entry name" value="CHAP"/>
    <property type="match status" value="1"/>
</dbReference>
<organism evidence="2">
    <name type="scientific">marine sediment metagenome</name>
    <dbReference type="NCBI Taxonomy" id="412755"/>
    <lineage>
        <taxon>unclassified sequences</taxon>
        <taxon>metagenomes</taxon>
        <taxon>ecological metagenomes</taxon>
    </lineage>
</organism>
<protein>
    <recommendedName>
        <fullName evidence="1">Peptidase C51 domain-containing protein</fullName>
    </recommendedName>
</protein>
<gene>
    <name evidence="2" type="ORF">LCGC14_1450150</name>
</gene>
<evidence type="ECO:0000313" key="2">
    <source>
        <dbReference type="EMBL" id="KKM69513.1"/>
    </source>
</evidence>